<sequence length="201" mass="21661">MPSSHAQRPAPEQDDSTPHPALPLSTEIPTSVVNHLRASEYQQAIDVLRTLARTPLRQHTLGVCALRLGRFEEAVTIFSRLCLSPGSVMMRSDVDDVLQINYATAILLSGAPSGAMEILQGLHDPSDGPAVALRLAVANWVSGLPWWRRLDWKLNRIDPPHASVPLPFAPGVFPFAVKPVSPPGPESAGRRARPAAPDLAA</sequence>
<organism evidence="2 3">
    <name type="scientific">Roseiconus nitratireducens</name>
    <dbReference type="NCBI Taxonomy" id="2605748"/>
    <lineage>
        <taxon>Bacteria</taxon>
        <taxon>Pseudomonadati</taxon>
        <taxon>Planctomycetota</taxon>
        <taxon>Planctomycetia</taxon>
        <taxon>Pirellulales</taxon>
        <taxon>Pirellulaceae</taxon>
        <taxon>Roseiconus</taxon>
    </lineage>
</organism>
<reference evidence="2 3" key="1">
    <citation type="submission" date="2019-08" db="EMBL/GenBank/DDBJ databases">
        <authorList>
            <person name="Dhanesh K."/>
            <person name="Kumar G."/>
            <person name="Sasikala C."/>
            <person name="Venkata Ramana C."/>
        </authorList>
    </citation>
    <scope>NUCLEOTIDE SEQUENCE [LARGE SCALE GENOMIC DNA]</scope>
    <source>
        <strain evidence="2 3">JC645</strain>
    </source>
</reference>
<feature type="region of interest" description="Disordered" evidence="1">
    <location>
        <begin position="180"/>
        <end position="201"/>
    </location>
</feature>
<name>A0A5M6CXQ6_9BACT</name>
<accession>A0A5M6CXQ6</accession>
<feature type="region of interest" description="Disordered" evidence="1">
    <location>
        <begin position="1"/>
        <end position="25"/>
    </location>
</feature>
<evidence type="ECO:0008006" key="4">
    <source>
        <dbReference type="Google" id="ProtNLM"/>
    </source>
</evidence>
<evidence type="ECO:0000313" key="3">
    <source>
        <dbReference type="Proteomes" id="UP000324479"/>
    </source>
</evidence>
<dbReference type="SUPFAM" id="SSF48452">
    <property type="entry name" value="TPR-like"/>
    <property type="match status" value="1"/>
</dbReference>
<evidence type="ECO:0000313" key="2">
    <source>
        <dbReference type="EMBL" id="KAA5539200.1"/>
    </source>
</evidence>
<gene>
    <name evidence="2" type="ORF">FYK55_25095</name>
</gene>
<proteinExistence type="predicted"/>
<keyword evidence="3" id="KW-1185">Reference proteome</keyword>
<dbReference type="InterPro" id="IPR011990">
    <property type="entry name" value="TPR-like_helical_dom_sf"/>
</dbReference>
<dbReference type="RefSeq" id="WP_150079393.1">
    <property type="nucleotide sequence ID" value="NZ_VWOX01000021.1"/>
</dbReference>
<protein>
    <recommendedName>
        <fullName evidence="4">Tetratricopeptide repeat protein</fullName>
    </recommendedName>
</protein>
<dbReference type="Proteomes" id="UP000324479">
    <property type="component" value="Unassembled WGS sequence"/>
</dbReference>
<comment type="caution">
    <text evidence="2">The sequence shown here is derived from an EMBL/GenBank/DDBJ whole genome shotgun (WGS) entry which is preliminary data.</text>
</comment>
<dbReference type="EMBL" id="VWOX01000021">
    <property type="protein sequence ID" value="KAA5539200.1"/>
    <property type="molecule type" value="Genomic_DNA"/>
</dbReference>
<dbReference type="AlphaFoldDB" id="A0A5M6CXQ6"/>
<evidence type="ECO:0000256" key="1">
    <source>
        <dbReference type="SAM" id="MobiDB-lite"/>
    </source>
</evidence>